<feature type="compositionally biased region" description="Polar residues" evidence="1">
    <location>
        <begin position="509"/>
        <end position="521"/>
    </location>
</feature>
<comment type="caution">
    <text evidence="2">The sequence shown here is derived from an EMBL/GenBank/DDBJ whole genome shotgun (WGS) entry which is preliminary data.</text>
</comment>
<accession>A0A9W6Q9P0</accession>
<reference evidence="2" key="1">
    <citation type="submission" date="2023-02" db="EMBL/GenBank/DDBJ databases">
        <title>Kitasatospora phosalacinea NBRC 14627.</title>
        <authorList>
            <person name="Ichikawa N."/>
            <person name="Sato H."/>
            <person name="Tonouchi N."/>
        </authorList>
    </citation>
    <scope>NUCLEOTIDE SEQUENCE</scope>
    <source>
        <strain evidence="2">NBRC 14627</strain>
    </source>
</reference>
<dbReference type="AlphaFoldDB" id="A0A9W6Q9P0"/>
<sequence>MSTHREQVESLGRTIAAAHGMWGAGDLKDAVDAAVRLPGPAGSPDALDHLGRACVDAAARISDVWLTVVGVGSGELPEAWTGQVGESAAEVVRAAADDLDRMGRAYQQAGRRLLELCDVLDHARARHAAARDPLFHASGLLADLTTWEGLPDPTSWDDDRMHEAKAAAQEGIAAMLDAAQQAEEAGHRAAAELNRLAAGAGAARLRARGLSAADRLALTGTTALGDLNRILGPQDAARAGRALDRLDPADRQRMDRLLADSRSPQERAYLLKALAAGHGVDEVAAFDRQIHDHGADPHWLGDRLSPVRLDSAAPTAGTAHLRPVGEPGARWQQADAAPTCVAASTVTMRAMADPVYALQLTTGGRPGDPGYDNRDAFAQRLTAEQNRVYRSGREWYQDLPLVGRDGLSDGQSRDVMNQEVGAVTGTEYRNVDLGGQDARRDVLVDVEKAVDGGRPVPVTIRGGDQGHQLMIIGHSGDKLQVYNPWGYTVWITEDDFVDNRMGNALDQPSPMNTATSVRLPK</sequence>
<gene>
    <name evidence="2" type="ORF">Kpho02_45530</name>
</gene>
<evidence type="ECO:0000313" key="2">
    <source>
        <dbReference type="EMBL" id="GLW72254.1"/>
    </source>
</evidence>
<evidence type="ECO:0000256" key="1">
    <source>
        <dbReference type="SAM" id="MobiDB-lite"/>
    </source>
</evidence>
<proteinExistence type="predicted"/>
<protein>
    <recommendedName>
        <fullName evidence="4">Peptidoglycan-binding protein</fullName>
    </recommendedName>
</protein>
<dbReference type="RefSeq" id="WP_285737969.1">
    <property type="nucleotide sequence ID" value="NZ_BSSA01000016.1"/>
</dbReference>
<dbReference type="EMBL" id="BSSA01000016">
    <property type="protein sequence ID" value="GLW72254.1"/>
    <property type="molecule type" value="Genomic_DNA"/>
</dbReference>
<organism evidence="2 3">
    <name type="scientific">Kitasatospora phosalacinea</name>
    <dbReference type="NCBI Taxonomy" id="2065"/>
    <lineage>
        <taxon>Bacteria</taxon>
        <taxon>Bacillati</taxon>
        <taxon>Actinomycetota</taxon>
        <taxon>Actinomycetes</taxon>
        <taxon>Kitasatosporales</taxon>
        <taxon>Streptomycetaceae</taxon>
        <taxon>Kitasatospora</taxon>
    </lineage>
</organism>
<feature type="region of interest" description="Disordered" evidence="1">
    <location>
        <begin position="502"/>
        <end position="521"/>
    </location>
</feature>
<evidence type="ECO:0000313" key="3">
    <source>
        <dbReference type="Proteomes" id="UP001165041"/>
    </source>
</evidence>
<evidence type="ECO:0008006" key="4">
    <source>
        <dbReference type="Google" id="ProtNLM"/>
    </source>
</evidence>
<name>A0A9W6Q9P0_9ACTN</name>
<dbReference type="Proteomes" id="UP001165041">
    <property type="component" value="Unassembled WGS sequence"/>
</dbReference>